<proteinExistence type="predicted"/>
<dbReference type="HOGENOM" id="CLU_138301_0_0_1"/>
<organism evidence="4">
    <name type="scientific">Serpula lacrymans var. lacrymans (strain S7.3)</name>
    <name type="common">Dry rot fungus</name>
    <dbReference type="NCBI Taxonomy" id="936435"/>
    <lineage>
        <taxon>Eukaryota</taxon>
        <taxon>Fungi</taxon>
        <taxon>Dikarya</taxon>
        <taxon>Basidiomycota</taxon>
        <taxon>Agaricomycotina</taxon>
        <taxon>Agaricomycetes</taxon>
        <taxon>Agaricomycetidae</taxon>
        <taxon>Boletales</taxon>
        <taxon>Coniophorineae</taxon>
        <taxon>Serpulaceae</taxon>
        <taxon>Serpula</taxon>
    </lineage>
</organism>
<evidence type="ECO:0000259" key="2">
    <source>
        <dbReference type="Pfam" id="PF22936"/>
    </source>
</evidence>
<name>F8QKM4_SERL3</name>
<dbReference type="Pfam" id="PF22936">
    <property type="entry name" value="Pol_BBD"/>
    <property type="match status" value="1"/>
</dbReference>
<dbReference type="InterPro" id="IPR054722">
    <property type="entry name" value="PolX-like_BBD"/>
</dbReference>
<dbReference type="AlphaFoldDB" id="F8QKM4"/>
<keyword evidence="4" id="KW-1185">Reference proteome</keyword>
<feature type="non-terminal residue" evidence="3">
    <location>
        <position position="164"/>
    </location>
</feature>
<dbReference type="InParanoid" id="F8QKM4"/>
<gene>
    <name evidence="3" type="ORF">SERLA73DRAFT_81031</name>
</gene>
<dbReference type="Proteomes" id="UP000008063">
    <property type="component" value="Unassembled WGS sequence"/>
</dbReference>
<feature type="compositionally biased region" description="Basic and acidic residues" evidence="1">
    <location>
        <begin position="33"/>
        <end position="46"/>
    </location>
</feature>
<protein>
    <recommendedName>
        <fullName evidence="2">Retrovirus-related Pol polyprotein from transposon TNT 1-94-like beta-barrel domain-containing protein</fullName>
    </recommendedName>
</protein>
<feature type="compositionally biased region" description="Basic and acidic residues" evidence="1">
    <location>
        <begin position="15"/>
        <end position="25"/>
    </location>
</feature>
<reference evidence="4" key="1">
    <citation type="journal article" date="2011" name="Science">
        <title>The plant cell wall-decomposing machinery underlies the functional diversity of forest fungi.</title>
        <authorList>
            <person name="Eastwood D.C."/>
            <person name="Floudas D."/>
            <person name="Binder M."/>
            <person name="Majcherczyk A."/>
            <person name="Schneider P."/>
            <person name="Aerts A."/>
            <person name="Asiegbu F.O."/>
            <person name="Baker S.E."/>
            <person name="Barry K."/>
            <person name="Bendiksby M."/>
            <person name="Blumentritt M."/>
            <person name="Coutinho P.M."/>
            <person name="Cullen D."/>
            <person name="de Vries R.P."/>
            <person name="Gathman A."/>
            <person name="Goodell B."/>
            <person name="Henrissat B."/>
            <person name="Ihrmark K."/>
            <person name="Kauserud H."/>
            <person name="Kohler A."/>
            <person name="LaButti K."/>
            <person name="Lapidus A."/>
            <person name="Lavin J.L."/>
            <person name="Lee Y.-H."/>
            <person name="Lindquist E."/>
            <person name="Lilly W."/>
            <person name="Lucas S."/>
            <person name="Morin E."/>
            <person name="Murat C."/>
            <person name="Oguiza J.A."/>
            <person name="Park J."/>
            <person name="Pisabarro A.G."/>
            <person name="Riley R."/>
            <person name="Rosling A."/>
            <person name="Salamov A."/>
            <person name="Schmidt O."/>
            <person name="Schmutz J."/>
            <person name="Skrede I."/>
            <person name="Stenlid J."/>
            <person name="Wiebenga A."/>
            <person name="Xie X."/>
            <person name="Kuees U."/>
            <person name="Hibbett D.S."/>
            <person name="Hoffmeister D."/>
            <person name="Hoegberg N."/>
            <person name="Martin F."/>
            <person name="Grigoriev I.V."/>
            <person name="Watkinson S.C."/>
        </authorList>
    </citation>
    <scope>NUCLEOTIDE SEQUENCE [LARGE SCALE GENOMIC DNA]</scope>
    <source>
        <strain evidence="4">strain S7.3</strain>
    </source>
</reference>
<dbReference type="EMBL" id="GL946270">
    <property type="protein sequence ID" value="EGN91146.1"/>
    <property type="molecule type" value="Genomic_DNA"/>
</dbReference>
<sequence length="164" mass="18262">MVVTSTKPNHTTPRSVEHFSQLEKGQRKKGKERYKDKGKEKEKANMAEKSSGSDSKEEQSHIALEHVHISKPLAKRIQAYLVSEPNKTKTTIIIDSGATSHMVPHRSWFEPGTYHVLHPPRTISFGDESSVNAIGIGTVILQATVGKKYYNIALSNVLLVPNFT</sequence>
<feature type="domain" description="Retrovirus-related Pol polyprotein from transposon TNT 1-94-like beta-barrel" evidence="2">
    <location>
        <begin position="93"/>
        <end position="163"/>
    </location>
</feature>
<evidence type="ECO:0000313" key="3">
    <source>
        <dbReference type="EMBL" id="EGN91146.1"/>
    </source>
</evidence>
<evidence type="ECO:0000256" key="1">
    <source>
        <dbReference type="SAM" id="MobiDB-lite"/>
    </source>
</evidence>
<dbReference type="OrthoDB" id="2928884at2759"/>
<evidence type="ECO:0000313" key="4">
    <source>
        <dbReference type="Proteomes" id="UP000008063"/>
    </source>
</evidence>
<accession>F8QKM4</accession>
<feature type="region of interest" description="Disordered" evidence="1">
    <location>
        <begin position="1"/>
        <end position="62"/>
    </location>
</feature>
<feature type="compositionally biased region" description="Polar residues" evidence="1">
    <location>
        <begin position="1"/>
        <end position="14"/>
    </location>
</feature>